<dbReference type="GO" id="GO:0005737">
    <property type="term" value="C:cytoplasm"/>
    <property type="evidence" value="ECO:0007669"/>
    <property type="project" value="TreeGrafter"/>
</dbReference>
<sequence length="218" mass="23965">MSEVSNGKVIYEGGSGEIEEKKSRFIANIAPVTTEEDAVAYINAMKKKYWDARHNCSAFIIGRNQELTRCSDDGEPSGTAGRPMLDVLLREGIRDVVVVVTRYFGGTLLGTGGLVRAYQGAVQEGLKNCTIIEKRPGKRLKISTDYTGLGKIQYLLAEQGVTIMDTEYAEGVELDAAVPLEQCLELEKKLTDSTSGKAKLMWEETIEFADLNGTIRVF</sequence>
<dbReference type="InterPro" id="IPR023582">
    <property type="entry name" value="Impact"/>
</dbReference>
<dbReference type="InterPro" id="IPR035647">
    <property type="entry name" value="EFG_III/V"/>
</dbReference>
<organism evidence="4 5">
    <name type="scientific">Roseburia amylophila</name>
    <dbReference type="NCBI Taxonomy" id="2981794"/>
    <lineage>
        <taxon>Bacteria</taxon>
        <taxon>Bacillati</taxon>
        <taxon>Bacillota</taxon>
        <taxon>Clostridia</taxon>
        <taxon>Lachnospirales</taxon>
        <taxon>Lachnospiraceae</taxon>
        <taxon>Roseburia</taxon>
    </lineage>
</organism>
<evidence type="ECO:0000259" key="2">
    <source>
        <dbReference type="Pfam" id="PF01205"/>
    </source>
</evidence>
<protein>
    <submittedName>
        <fullName evidence="4">YigZ family protein</fullName>
    </submittedName>
</protein>
<evidence type="ECO:0000259" key="3">
    <source>
        <dbReference type="Pfam" id="PF09186"/>
    </source>
</evidence>
<dbReference type="GO" id="GO:0006446">
    <property type="term" value="P:regulation of translational initiation"/>
    <property type="evidence" value="ECO:0007669"/>
    <property type="project" value="TreeGrafter"/>
</dbReference>
<dbReference type="EMBL" id="JAJEQW010000019">
    <property type="protein sequence ID" value="MCC2243335.1"/>
    <property type="molecule type" value="Genomic_DNA"/>
</dbReference>
<dbReference type="InterPro" id="IPR015269">
    <property type="entry name" value="UPF0029_Impact_C"/>
</dbReference>
<name>A0AAW4WEZ0_9FIRM</name>
<dbReference type="InterPro" id="IPR020569">
    <property type="entry name" value="UPF0029_Impact_CS"/>
</dbReference>
<feature type="domain" description="Impact N-terminal" evidence="2">
    <location>
        <begin position="21"/>
        <end position="125"/>
    </location>
</feature>
<dbReference type="Gene3D" id="3.30.230.30">
    <property type="entry name" value="Impact, N-terminal domain"/>
    <property type="match status" value="1"/>
</dbReference>
<comment type="similarity">
    <text evidence="1">Belongs to the IMPACT family.</text>
</comment>
<dbReference type="PANTHER" id="PTHR16301:SF20">
    <property type="entry name" value="IMPACT FAMILY MEMBER YIGZ"/>
    <property type="match status" value="1"/>
</dbReference>
<dbReference type="InterPro" id="IPR020568">
    <property type="entry name" value="Ribosomal_Su5_D2-typ_SF"/>
</dbReference>
<dbReference type="InterPro" id="IPR036956">
    <property type="entry name" value="Impact_N_sf"/>
</dbReference>
<dbReference type="NCBIfam" id="TIGR00257">
    <property type="entry name" value="IMPACT_YIGZ"/>
    <property type="match status" value="1"/>
</dbReference>
<evidence type="ECO:0000313" key="5">
    <source>
        <dbReference type="Proteomes" id="UP001198893"/>
    </source>
</evidence>
<evidence type="ECO:0000313" key="4">
    <source>
        <dbReference type="EMBL" id="MCC2243335.1"/>
    </source>
</evidence>
<dbReference type="Pfam" id="PF01205">
    <property type="entry name" value="Impact_N"/>
    <property type="match status" value="1"/>
</dbReference>
<dbReference type="Pfam" id="PF09186">
    <property type="entry name" value="DUF1949"/>
    <property type="match status" value="1"/>
</dbReference>
<dbReference type="AlphaFoldDB" id="A0AAW4WEZ0"/>
<dbReference type="InterPro" id="IPR015796">
    <property type="entry name" value="Impact_YigZ-like"/>
</dbReference>
<dbReference type="RefSeq" id="WP_227710778.1">
    <property type="nucleotide sequence ID" value="NZ_JAJEQW010000019.1"/>
</dbReference>
<dbReference type="InterPro" id="IPR001498">
    <property type="entry name" value="Impact_N"/>
</dbReference>
<comment type="caution">
    <text evidence="4">The sequence shown here is derived from an EMBL/GenBank/DDBJ whole genome shotgun (WGS) entry which is preliminary data.</text>
</comment>
<proteinExistence type="inferred from homology"/>
<evidence type="ECO:0000256" key="1">
    <source>
        <dbReference type="ARBA" id="ARBA00007665"/>
    </source>
</evidence>
<dbReference type="PROSITE" id="PS00910">
    <property type="entry name" value="UPF0029"/>
    <property type="match status" value="1"/>
</dbReference>
<dbReference type="Gene3D" id="3.30.70.240">
    <property type="match status" value="1"/>
</dbReference>
<reference evidence="4" key="1">
    <citation type="submission" date="2021-10" db="EMBL/GenBank/DDBJ databases">
        <title>Anaerobic single-cell dispensing facilitates the cultivation of human gut bacteria.</title>
        <authorList>
            <person name="Afrizal A."/>
        </authorList>
    </citation>
    <scope>NUCLEOTIDE SEQUENCE</scope>
    <source>
        <strain evidence="4">CLA-AA-H204</strain>
    </source>
</reference>
<dbReference type="SUPFAM" id="SSF54980">
    <property type="entry name" value="EF-G C-terminal domain-like"/>
    <property type="match status" value="1"/>
</dbReference>
<dbReference type="PANTHER" id="PTHR16301">
    <property type="entry name" value="IMPACT-RELATED"/>
    <property type="match status" value="1"/>
</dbReference>
<accession>A0AAW4WEZ0</accession>
<gene>
    <name evidence="4" type="ORF">LKD47_13725</name>
</gene>
<dbReference type="Proteomes" id="UP001198893">
    <property type="component" value="Unassembled WGS sequence"/>
</dbReference>
<feature type="domain" description="UPF0029" evidence="3">
    <location>
        <begin position="143"/>
        <end position="197"/>
    </location>
</feature>
<dbReference type="SUPFAM" id="SSF54211">
    <property type="entry name" value="Ribosomal protein S5 domain 2-like"/>
    <property type="match status" value="1"/>
</dbReference>